<proteinExistence type="predicted"/>
<evidence type="ECO:0000313" key="1">
    <source>
        <dbReference type="EMBL" id="CAF4651631.1"/>
    </source>
</evidence>
<organism evidence="1 2">
    <name type="scientific">Rotaria magnacalcarata</name>
    <dbReference type="NCBI Taxonomy" id="392030"/>
    <lineage>
        <taxon>Eukaryota</taxon>
        <taxon>Metazoa</taxon>
        <taxon>Spiralia</taxon>
        <taxon>Gnathifera</taxon>
        <taxon>Rotifera</taxon>
        <taxon>Eurotatoria</taxon>
        <taxon>Bdelloidea</taxon>
        <taxon>Philodinida</taxon>
        <taxon>Philodinidae</taxon>
        <taxon>Rotaria</taxon>
    </lineage>
</organism>
<name>A0A8S2ZPR1_9BILA</name>
<accession>A0A8S2ZPR1</accession>
<dbReference type="AlphaFoldDB" id="A0A8S2ZPR1"/>
<reference evidence="1" key="1">
    <citation type="submission" date="2021-02" db="EMBL/GenBank/DDBJ databases">
        <authorList>
            <person name="Nowell W R."/>
        </authorList>
    </citation>
    <scope>NUCLEOTIDE SEQUENCE</scope>
</reference>
<dbReference type="Proteomes" id="UP000681720">
    <property type="component" value="Unassembled WGS sequence"/>
</dbReference>
<protein>
    <submittedName>
        <fullName evidence="1">Uncharacterized protein</fullName>
    </submittedName>
</protein>
<gene>
    <name evidence="1" type="ORF">GIL414_LOCUS41082</name>
</gene>
<evidence type="ECO:0000313" key="2">
    <source>
        <dbReference type="Proteomes" id="UP000681720"/>
    </source>
</evidence>
<dbReference type="EMBL" id="CAJOBJ010115534">
    <property type="protein sequence ID" value="CAF4651631.1"/>
    <property type="molecule type" value="Genomic_DNA"/>
</dbReference>
<sequence length="122" mass="14355">MSITISSSILLELHIKLDKFADCLYLLDGRFDSLENVFLDICQISTPEIVVNDKKELPKLKAFSLYSDRPTFQYNELIVPFLHRMVNLEELDLHLVVHCEKRFVDGYNLKYIQYHQSFVSIK</sequence>
<comment type="caution">
    <text evidence="1">The sequence shown here is derived from an EMBL/GenBank/DDBJ whole genome shotgun (WGS) entry which is preliminary data.</text>
</comment>